<sequence length="125" mass="13388">MFPAAQDITESDMSTRASLAAALGFAALFTGSAFAQAVIVTPDEFGPDDDVVVRDYIVRRPVGPGPIVGSIPLRPGSIVPPDVRLAPFTEAPNPRLRRFGYFVAPGDKIVVVDPETRAVVRILDR</sequence>
<protein>
    <submittedName>
        <fullName evidence="2">Protein of unassigned function</fullName>
    </submittedName>
</protein>
<gene>
    <name evidence="2" type="ORF">MOC_6208</name>
</gene>
<proteinExistence type="predicted"/>
<evidence type="ECO:0000313" key="3">
    <source>
        <dbReference type="Proteomes" id="UP000029492"/>
    </source>
</evidence>
<name>A0A089P7J0_9HYPH</name>
<reference evidence="2 3" key="1">
    <citation type="journal article" date="2014" name="PLoS ONE">
        <title>Genome Information of Methylobacterium oryzae, a Plant-Probiotic Methylotroph in the Phyllosphere.</title>
        <authorList>
            <person name="Kwak M.J."/>
            <person name="Jeong H."/>
            <person name="Madhaiyan M."/>
            <person name="Lee Y."/>
            <person name="Sa T.M."/>
            <person name="Oh T.K."/>
            <person name="Kim J.F."/>
        </authorList>
    </citation>
    <scope>NUCLEOTIDE SEQUENCE [LARGE SCALE GENOMIC DNA]</scope>
    <source>
        <strain evidence="2 3">CBMB20</strain>
    </source>
</reference>
<dbReference type="EMBL" id="CP003811">
    <property type="protein sequence ID" value="AIQ93963.1"/>
    <property type="molecule type" value="Genomic_DNA"/>
</dbReference>
<dbReference type="AlphaFoldDB" id="A0A089P7J0"/>
<feature type="chain" id="PRO_5001848402" evidence="1">
    <location>
        <begin position="36"/>
        <end position="125"/>
    </location>
</feature>
<keyword evidence="1" id="KW-0732">Signal</keyword>
<evidence type="ECO:0000313" key="2">
    <source>
        <dbReference type="EMBL" id="AIQ93963.1"/>
    </source>
</evidence>
<dbReference type="KEGG" id="mor:MOC_6208"/>
<keyword evidence="3" id="KW-1185">Reference proteome</keyword>
<dbReference type="STRING" id="693986.MOC_6208"/>
<organism evidence="2 3">
    <name type="scientific">Methylobacterium oryzae CBMB20</name>
    <dbReference type="NCBI Taxonomy" id="693986"/>
    <lineage>
        <taxon>Bacteria</taxon>
        <taxon>Pseudomonadati</taxon>
        <taxon>Pseudomonadota</taxon>
        <taxon>Alphaproteobacteria</taxon>
        <taxon>Hyphomicrobiales</taxon>
        <taxon>Methylobacteriaceae</taxon>
        <taxon>Methylobacterium</taxon>
    </lineage>
</organism>
<dbReference type="HOGENOM" id="CLU_2130567_0_0_5"/>
<evidence type="ECO:0000256" key="1">
    <source>
        <dbReference type="SAM" id="SignalP"/>
    </source>
</evidence>
<accession>A0A089P7J0</accession>
<dbReference type="Proteomes" id="UP000029492">
    <property type="component" value="Chromosome"/>
</dbReference>
<dbReference type="eggNOG" id="ENOG5033AMB">
    <property type="taxonomic scope" value="Bacteria"/>
</dbReference>
<feature type="signal peptide" evidence="1">
    <location>
        <begin position="1"/>
        <end position="35"/>
    </location>
</feature>